<accession>A0A2T4Z6H0</accession>
<reference evidence="2 3" key="1">
    <citation type="submission" date="2018-04" db="EMBL/GenBank/DDBJ databases">
        <title>Genomic Encyclopedia of Archaeal and Bacterial Type Strains, Phase II (KMG-II): from individual species to whole genera.</title>
        <authorList>
            <person name="Goeker M."/>
        </authorList>
    </citation>
    <scope>NUCLEOTIDE SEQUENCE [LARGE SCALE GENOMIC DNA]</scope>
    <source>
        <strain evidence="2 3">DSM 45169</strain>
    </source>
</reference>
<feature type="transmembrane region" description="Helical" evidence="1">
    <location>
        <begin position="6"/>
        <end position="27"/>
    </location>
</feature>
<dbReference type="AlphaFoldDB" id="A0A2T4Z6H0"/>
<keyword evidence="1" id="KW-1133">Transmembrane helix</keyword>
<protein>
    <submittedName>
        <fullName evidence="2">Uncharacterized protein</fullName>
    </submittedName>
</protein>
<keyword evidence="3" id="KW-1185">Reference proteome</keyword>
<dbReference type="OrthoDB" id="2989862at2"/>
<dbReference type="EMBL" id="PZZP01000001">
    <property type="protein sequence ID" value="PTM57498.1"/>
    <property type="molecule type" value="Genomic_DNA"/>
</dbReference>
<keyword evidence="1" id="KW-0472">Membrane</keyword>
<sequence length="85" mass="9513">MDWSMIGMWEWHVMSGLTVVSAALAWWTKRRLFRVVAIAGLTAIVLALAIWDSVHPLWTVAGILIGASLLLLMTKWVLEPQARKG</sequence>
<evidence type="ECO:0000256" key="1">
    <source>
        <dbReference type="SAM" id="Phobius"/>
    </source>
</evidence>
<comment type="caution">
    <text evidence="2">The sequence shown here is derived from an EMBL/GenBank/DDBJ whole genome shotgun (WGS) entry which is preliminary data.</text>
</comment>
<gene>
    <name evidence="2" type="ORF">C8J48_0046</name>
</gene>
<keyword evidence="1" id="KW-0812">Transmembrane</keyword>
<dbReference type="Proteomes" id="UP000241639">
    <property type="component" value="Unassembled WGS sequence"/>
</dbReference>
<name>A0A2T4Z6H0_9BACL</name>
<proteinExistence type="predicted"/>
<organism evidence="2 3">
    <name type="scientific">Desmospora activa DSM 45169</name>
    <dbReference type="NCBI Taxonomy" id="1121389"/>
    <lineage>
        <taxon>Bacteria</taxon>
        <taxon>Bacillati</taxon>
        <taxon>Bacillota</taxon>
        <taxon>Bacilli</taxon>
        <taxon>Bacillales</taxon>
        <taxon>Thermoactinomycetaceae</taxon>
        <taxon>Desmospora</taxon>
    </lineage>
</organism>
<feature type="transmembrane region" description="Helical" evidence="1">
    <location>
        <begin position="57"/>
        <end position="78"/>
    </location>
</feature>
<dbReference type="RefSeq" id="WP_107724399.1">
    <property type="nucleotide sequence ID" value="NZ_PZZP01000001.1"/>
</dbReference>
<feature type="transmembrane region" description="Helical" evidence="1">
    <location>
        <begin position="32"/>
        <end position="51"/>
    </location>
</feature>
<evidence type="ECO:0000313" key="2">
    <source>
        <dbReference type="EMBL" id="PTM57498.1"/>
    </source>
</evidence>
<evidence type="ECO:0000313" key="3">
    <source>
        <dbReference type="Proteomes" id="UP000241639"/>
    </source>
</evidence>